<dbReference type="Gene3D" id="1.10.510.10">
    <property type="entry name" value="Transferase(Phosphotransferase) domain 1"/>
    <property type="match status" value="1"/>
</dbReference>
<dbReference type="Gene3D" id="2.60.120.430">
    <property type="entry name" value="Galactose-binding lectin"/>
    <property type="match status" value="1"/>
</dbReference>
<dbReference type="FunFam" id="1.10.510.10:FF:001023">
    <property type="entry name" value="Os07g0541700 protein"/>
    <property type="match status" value="1"/>
</dbReference>
<evidence type="ECO:0000313" key="21">
    <source>
        <dbReference type="Proteomes" id="UP000823749"/>
    </source>
</evidence>
<keyword evidence="10" id="KW-0418">Kinase</keyword>
<evidence type="ECO:0000256" key="7">
    <source>
        <dbReference type="ARBA" id="ARBA00022729"/>
    </source>
</evidence>
<dbReference type="Pfam" id="PF23598">
    <property type="entry name" value="LRR_14"/>
    <property type="match status" value="1"/>
</dbReference>
<dbReference type="SMART" id="SM00219">
    <property type="entry name" value="TyrKc"/>
    <property type="match status" value="1"/>
</dbReference>
<keyword evidence="14" id="KW-0675">Receptor</keyword>
<evidence type="ECO:0000256" key="13">
    <source>
        <dbReference type="ARBA" id="ARBA00023136"/>
    </source>
</evidence>
<dbReference type="Proteomes" id="UP000823749">
    <property type="component" value="Chromosome 4"/>
</dbReference>
<dbReference type="InterPro" id="IPR032675">
    <property type="entry name" value="LRR_dom_sf"/>
</dbReference>
<comment type="subcellular location">
    <subcellularLocation>
        <location evidence="1">Membrane</location>
        <topology evidence="1">Single-pass type I membrane protein</topology>
    </subcellularLocation>
</comment>
<keyword evidence="21" id="KW-1185">Reference proteome</keyword>
<accession>A0AAV6KGT6</accession>
<dbReference type="PROSITE" id="PS00108">
    <property type="entry name" value="PROTEIN_KINASE_ST"/>
    <property type="match status" value="1"/>
</dbReference>
<evidence type="ECO:0000256" key="15">
    <source>
        <dbReference type="ARBA" id="ARBA00023180"/>
    </source>
</evidence>
<comment type="catalytic activity">
    <reaction evidence="16">
        <text>L-threonyl-[protein] + ATP = O-phospho-L-threonyl-[protein] + ADP + H(+)</text>
        <dbReference type="Rhea" id="RHEA:46608"/>
        <dbReference type="Rhea" id="RHEA-COMP:11060"/>
        <dbReference type="Rhea" id="RHEA-COMP:11605"/>
        <dbReference type="ChEBI" id="CHEBI:15378"/>
        <dbReference type="ChEBI" id="CHEBI:30013"/>
        <dbReference type="ChEBI" id="CHEBI:30616"/>
        <dbReference type="ChEBI" id="CHEBI:61977"/>
        <dbReference type="ChEBI" id="CHEBI:456216"/>
        <dbReference type="EC" id="2.7.11.1"/>
    </reaction>
</comment>
<keyword evidence="12 18" id="KW-1133">Transmembrane helix</keyword>
<evidence type="ECO:0000256" key="11">
    <source>
        <dbReference type="ARBA" id="ARBA00022840"/>
    </source>
</evidence>
<evidence type="ECO:0000256" key="17">
    <source>
        <dbReference type="ARBA" id="ARBA00048679"/>
    </source>
</evidence>
<keyword evidence="11" id="KW-0067">ATP-binding</keyword>
<dbReference type="PANTHER" id="PTHR48006:SF81">
    <property type="entry name" value="PROTEIN KINASE DOMAIN-CONTAINING PROTEIN"/>
    <property type="match status" value="1"/>
</dbReference>
<dbReference type="GO" id="GO:0005524">
    <property type="term" value="F:ATP binding"/>
    <property type="evidence" value="ECO:0007669"/>
    <property type="project" value="UniProtKB-KW"/>
</dbReference>
<dbReference type="FunFam" id="3.80.10.10:FF:001070">
    <property type="entry name" value="Leucine-rich repeat transmembrane protein kinase"/>
    <property type="match status" value="1"/>
</dbReference>
<protein>
    <recommendedName>
        <fullName evidence="2">non-specific serine/threonine protein kinase</fullName>
        <ecNumber evidence="2">2.7.11.1</ecNumber>
    </recommendedName>
</protein>
<dbReference type="Pfam" id="PF11721">
    <property type="entry name" value="Malectin"/>
    <property type="match status" value="1"/>
</dbReference>
<proteinExistence type="predicted"/>
<evidence type="ECO:0000256" key="16">
    <source>
        <dbReference type="ARBA" id="ARBA00047899"/>
    </source>
</evidence>
<reference evidence="20" key="1">
    <citation type="submission" date="2020-08" db="EMBL/GenBank/DDBJ databases">
        <title>Plant Genome Project.</title>
        <authorList>
            <person name="Zhang R.-G."/>
        </authorList>
    </citation>
    <scope>NUCLEOTIDE SEQUENCE</scope>
    <source>
        <strain evidence="20">WSP0</strain>
        <tissue evidence="20">Leaf</tissue>
    </source>
</reference>
<dbReference type="SUPFAM" id="SSF56112">
    <property type="entry name" value="Protein kinase-like (PK-like)"/>
    <property type="match status" value="1"/>
</dbReference>
<gene>
    <name evidence="20" type="ORF">RHGRI_009804</name>
</gene>
<keyword evidence="3" id="KW-0723">Serine/threonine-protein kinase</keyword>
<evidence type="ECO:0000256" key="6">
    <source>
        <dbReference type="ARBA" id="ARBA00022692"/>
    </source>
</evidence>
<dbReference type="Pfam" id="PF14416">
    <property type="entry name" value="PMR5N"/>
    <property type="match status" value="1"/>
</dbReference>
<keyword evidence="13 18" id="KW-0472">Membrane</keyword>
<evidence type="ECO:0000313" key="20">
    <source>
        <dbReference type="EMBL" id="KAG5551507.1"/>
    </source>
</evidence>
<evidence type="ECO:0000256" key="18">
    <source>
        <dbReference type="SAM" id="Phobius"/>
    </source>
</evidence>
<keyword evidence="6 18" id="KW-0812">Transmembrane</keyword>
<dbReference type="InterPro" id="IPR055414">
    <property type="entry name" value="LRR_R13L4/SHOC2-like"/>
</dbReference>
<sequence length="745" mass="83078">MMKLVNMYVSPVLSLLGNRLTGPIPKEFGNISTLGTLKLESNQLSGPIPPELGSLPLLEKLQLPSNNFTGELPETLAKLTTLKHFRIGGNNFTGRIPDFIQNWVNLTKLIIEGSGLDGPIPPGIGLLTKLSHLRISDLNGSQAPFPPLNNLTSLRTLILRSCNIIGPLPQFLGTMTKLEILDLSFNRLSGEIPSSFISLSSIQNMYLTGNLLSGLVPRWMLENATNIDLSYNNFSLGSQKCQQRDTNLFGSSSKGNLFGNVSCLSLRSFRCERNWSSFYINCGGKEVPLGGNMTYEYDGDPAGPSKFYESKTNWVFSSTGHFLDDDRVQDSVISSLSATISVAETALYVDARVSPISLTYYGFCLVNGSYTVNLHFAEIMFNDGKNYSSLGRRIFDIYIQFWMLRDELYSRVKLSVVGDYLHYVTLANYVPPPKHTKRISAGVVVGIVAAVAFAIILLLGTLWWRGFLNRKDNIEQGPEGCQLQLDWLTRYKICIGIARGLAYLHEEARLKIVHRDIKATNVLLDKNLNAKISDFGLAKLDEEDNTHISTRIAGTYEEEQLANLINEPQSYCWSSALVLKKKGNLMELVDPRLGSDFNKIEATVMMNVALLCANTSPAVRPVMSSVVSMLEARTVPESSLVPDPDASYEEMNLKAMMIVLPKRFDSDTSDGQIQIEQLNKARRPGARSNGCELFQGNWVYDDTYPLYNSSMCPFIEQQFDCQGNGRPDKLYLKYRWKPTACELPR</sequence>
<dbReference type="GO" id="GO:0016020">
    <property type="term" value="C:membrane"/>
    <property type="evidence" value="ECO:0007669"/>
    <property type="project" value="UniProtKB-SubCell"/>
</dbReference>
<dbReference type="InterPro" id="IPR008271">
    <property type="entry name" value="Ser/Thr_kinase_AS"/>
</dbReference>
<keyword evidence="15" id="KW-0325">Glycoprotein</keyword>
<dbReference type="GO" id="GO:0004674">
    <property type="term" value="F:protein serine/threonine kinase activity"/>
    <property type="evidence" value="ECO:0007669"/>
    <property type="project" value="UniProtKB-KW"/>
</dbReference>
<feature type="transmembrane region" description="Helical" evidence="18">
    <location>
        <begin position="439"/>
        <end position="464"/>
    </location>
</feature>
<keyword evidence="8" id="KW-0677">Repeat</keyword>
<dbReference type="InterPro" id="IPR011009">
    <property type="entry name" value="Kinase-like_dom_sf"/>
</dbReference>
<evidence type="ECO:0000256" key="3">
    <source>
        <dbReference type="ARBA" id="ARBA00022527"/>
    </source>
</evidence>
<evidence type="ECO:0000256" key="4">
    <source>
        <dbReference type="ARBA" id="ARBA00022553"/>
    </source>
</evidence>
<dbReference type="InterPro" id="IPR021720">
    <property type="entry name" value="Malectin_dom"/>
</dbReference>
<evidence type="ECO:0000259" key="19">
    <source>
        <dbReference type="PROSITE" id="PS50011"/>
    </source>
</evidence>
<evidence type="ECO:0000256" key="14">
    <source>
        <dbReference type="ARBA" id="ARBA00023170"/>
    </source>
</evidence>
<dbReference type="Pfam" id="PF07714">
    <property type="entry name" value="PK_Tyr_Ser-Thr"/>
    <property type="match status" value="1"/>
</dbReference>
<organism evidence="20 21">
    <name type="scientific">Rhododendron griersonianum</name>
    <dbReference type="NCBI Taxonomy" id="479676"/>
    <lineage>
        <taxon>Eukaryota</taxon>
        <taxon>Viridiplantae</taxon>
        <taxon>Streptophyta</taxon>
        <taxon>Embryophyta</taxon>
        <taxon>Tracheophyta</taxon>
        <taxon>Spermatophyta</taxon>
        <taxon>Magnoliopsida</taxon>
        <taxon>eudicotyledons</taxon>
        <taxon>Gunneridae</taxon>
        <taxon>Pentapetalae</taxon>
        <taxon>asterids</taxon>
        <taxon>Ericales</taxon>
        <taxon>Ericaceae</taxon>
        <taxon>Ericoideae</taxon>
        <taxon>Rhodoreae</taxon>
        <taxon>Rhododendron</taxon>
    </lineage>
</organism>
<comment type="caution">
    <text evidence="20">The sequence shown here is derived from an EMBL/GenBank/DDBJ whole genome shotgun (WGS) entry which is preliminary data.</text>
</comment>
<evidence type="ECO:0000256" key="2">
    <source>
        <dbReference type="ARBA" id="ARBA00012513"/>
    </source>
</evidence>
<dbReference type="GO" id="GO:0004713">
    <property type="term" value="F:protein tyrosine kinase activity"/>
    <property type="evidence" value="ECO:0007669"/>
    <property type="project" value="InterPro"/>
</dbReference>
<evidence type="ECO:0000256" key="8">
    <source>
        <dbReference type="ARBA" id="ARBA00022737"/>
    </source>
</evidence>
<dbReference type="AlphaFoldDB" id="A0AAV6KGT6"/>
<dbReference type="EMBL" id="JACTNZ010000004">
    <property type="protein sequence ID" value="KAG5551507.1"/>
    <property type="molecule type" value="Genomic_DNA"/>
</dbReference>
<evidence type="ECO:0000256" key="9">
    <source>
        <dbReference type="ARBA" id="ARBA00022741"/>
    </source>
</evidence>
<evidence type="ECO:0000256" key="5">
    <source>
        <dbReference type="ARBA" id="ARBA00022679"/>
    </source>
</evidence>
<dbReference type="InterPro" id="IPR001245">
    <property type="entry name" value="Ser-Thr/Tyr_kinase_cat_dom"/>
</dbReference>
<evidence type="ECO:0000256" key="12">
    <source>
        <dbReference type="ARBA" id="ARBA00022989"/>
    </source>
</evidence>
<dbReference type="PROSITE" id="PS50011">
    <property type="entry name" value="PROTEIN_KINASE_DOM"/>
    <property type="match status" value="1"/>
</dbReference>
<feature type="domain" description="Protein kinase" evidence="19">
    <location>
        <begin position="359"/>
        <end position="660"/>
    </location>
</feature>
<dbReference type="InterPro" id="IPR020635">
    <property type="entry name" value="Tyr_kinase_cat_dom"/>
</dbReference>
<dbReference type="SUPFAM" id="SSF52058">
    <property type="entry name" value="L domain-like"/>
    <property type="match status" value="1"/>
</dbReference>
<dbReference type="EC" id="2.7.11.1" evidence="2"/>
<dbReference type="InterPro" id="IPR025846">
    <property type="entry name" value="TBL_N"/>
</dbReference>
<dbReference type="InterPro" id="IPR000719">
    <property type="entry name" value="Prot_kinase_dom"/>
</dbReference>
<keyword evidence="5" id="KW-0808">Transferase</keyword>
<comment type="catalytic activity">
    <reaction evidence="17">
        <text>L-seryl-[protein] + ATP = O-phospho-L-seryl-[protein] + ADP + H(+)</text>
        <dbReference type="Rhea" id="RHEA:17989"/>
        <dbReference type="Rhea" id="RHEA-COMP:9863"/>
        <dbReference type="Rhea" id="RHEA-COMP:11604"/>
        <dbReference type="ChEBI" id="CHEBI:15378"/>
        <dbReference type="ChEBI" id="CHEBI:29999"/>
        <dbReference type="ChEBI" id="CHEBI:30616"/>
        <dbReference type="ChEBI" id="CHEBI:83421"/>
        <dbReference type="ChEBI" id="CHEBI:456216"/>
        <dbReference type="EC" id="2.7.11.1"/>
    </reaction>
</comment>
<evidence type="ECO:0000256" key="10">
    <source>
        <dbReference type="ARBA" id="ARBA00022777"/>
    </source>
</evidence>
<keyword evidence="4" id="KW-0597">Phosphoprotein</keyword>
<evidence type="ECO:0000256" key="1">
    <source>
        <dbReference type="ARBA" id="ARBA00004479"/>
    </source>
</evidence>
<dbReference type="InterPro" id="IPR051824">
    <property type="entry name" value="LRR_Rcpt-Like_S/T_Kinase"/>
</dbReference>
<name>A0AAV6KGT6_9ERIC</name>
<keyword evidence="9" id="KW-0547">Nucleotide-binding</keyword>
<dbReference type="Gene3D" id="3.80.10.10">
    <property type="entry name" value="Ribonuclease Inhibitor"/>
    <property type="match status" value="2"/>
</dbReference>
<keyword evidence="7" id="KW-0732">Signal</keyword>
<dbReference type="PANTHER" id="PTHR48006">
    <property type="entry name" value="LEUCINE-RICH REPEAT-CONTAINING PROTEIN DDB_G0281931-RELATED"/>
    <property type="match status" value="1"/>
</dbReference>